<keyword evidence="6" id="KW-0769">Symport</keyword>
<dbReference type="NCBIfam" id="NF037979">
    <property type="entry name" value="Na_transp"/>
    <property type="match status" value="1"/>
</dbReference>
<gene>
    <name evidence="7" type="ORF">DW228_23370</name>
</gene>
<keyword evidence="5" id="KW-0472">Membrane</keyword>
<dbReference type="AlphaFoldDB" id="A0A396BSS9"/>
<evidence type="ECO:0000256" key="2">
    <source>
        <dbReference type="ARBA" id="ARBA00022448"/>
    </source>
</evidence>
<dbReference type="RefSeq" id="WP_032542888.1">
    <property type="nucleotide sequence ID" value="NZ_CP036539.1"/>
</dbReference>
<keyword evidence="4" id="KW-1133">Transmembrane helix</keyword>
<sequence>MTKKDRGNFGSKLGVILASAGSAVGLGNIWRFPYETGNHGGAAFILIYLGCILLLGLPIMIAEFLIGRHSQANTARAYQILAPGTQWRWVGRMGVLAGFLILGYYSVVAGWTLEYIFEAVSNSFAGKTPAEFISSFQSFSSNPWRPALWLTLFLLATHFIIVKGVEKGIEKSSKIMMPTLFIIILVLVGCSVTLPGASRGIEFLLKPDFSKVDGNVFLGAMGQAFFSLSLGMGCLCTYASYFSKDTNLTRTAFSVGIIDTFVAVLAGFIIFPAAFSVGIQPDAGPSLIFITLPNVFQQAFSGIPVLAYIFSVMFYVLLALAALTSTISLHEVVTAYLHEEFNFTRGKAARLVTAGCILLGILCSLSLGVTKDFTIFGLGMFDLFDFVTAKLMLPLGGLFISIFTGWYLDKKLVWSEITNNGTLKVPIYKLIIFILKYVAPIAISVIFINELGLLK</sequence>
<evidence type="ECO:0000313" key="8">
    <source>
        <dbReference type="Proteomes" id="UP000266644"/>
    </source>
</evidence>
<comment type="subcellular location">
    <subcellularLocation>
        <location evidence="1">Membrane</location>
        <topology evidence="1">Multi-pass membrane protein</topology>
    </subcellularLocation>
</comment>
<dbReference type="InterPro" id="IPR047218">
    <property type="entry name" value="YocR/YhdH-like"/>
</dbReference>
<dbReference type="SUPFAM" id="SSF161070">
    <property type="entry name" value="SNF-like"/>
    <property type="match status" value="1"/>
</dbReference>
<evidence type="ECO:0000256" key="4">
    <source>
        <dbReference type="ARBA" id="ARBA00022989"/>
    </source>
</evidence>
<evidence type="ECO:0000313" key="7">
    <source>
        <dbReference type="EMBL" id="RHH05272.1"/>
    </source>
</evidence>
<dbReference type="PANTHER" id="PTHR42948">
    <property type="entry name" value="TRANSPORTER"/>
    <property type="match status" value="1"/>
</dbReference>
<dbReference type="EMBL" id="QRJE01000058">
    <property type="protein sequence ID" value="RHH05272.1"/>
    <property type="molecule type" value="Genomic_DNA"/>
</dbReference>
<dbReference type="PROSITE" id="PS50267">
    <property type="entry name" value="NA_NEUROTRAN_SYMP_3"/>
    <property type="match status" value="1"/>
</dbReference>
<evidence type="ECO:0000256" key="6">
    <source>
        <dbReference type="RuleBase" id="RU003732"/>
    </source>
</evidence>
<evidence type="ECO:0000256" key="1">
    <source>
        <dbReference type="ARBA" id="ARBA00004141"/>
    </source>
</evidence>
<evidence type="ECO:0000256" key="3">
    <source>
        <dbReference type="ARBA" id="ARBA00022692"/>
    </source>
</evidence>
<proteinExistence type="inferred from homology"/>
<dbReference type="GO" id="GO:0015293">
    <property type="term" value="F:symporter activity"/>
    <property type="evidence" value="ECO:0007669"/>
    <property type="project" value="UniProtKB-KW"/>
</dbReference>
<dbReference type="InterPro" id="IPR037272">
    <property type="entry name" value="SNS_sf"/>
</dbReference>
<comment type="similarity">
    <text evidence="6">Belongs to the sodium:neurotransmitter symporter (SNF) (TC 2.A.22) family.</text>
</comment>
<dbReference type="InterPro" id="IPR000175">
    <property type="entry name" value="Na/ntran_symport"/>
</dbReference>
<dbReference type="PROSITE" id="PS00610">
    <property type="entry name" value="NA_NEUROTRAN_SYMP_1"/>
    <property type="match status" value="1"/>
</dbReference>
<reference evidence="7 8" key="1">
    <citation type="submission" date="2018-08" db="EMBL/GenBank/DDBJ databases">
        <title>A genome reference for cultivated species of the human gut microbiota.</title>
        <authorList>
            <person name="Zou Y."/>
            <person name="Xue W."/>
            <person name="Luo G."/>
        </authorList>
    </citation>
    <scope>NUCLEOTIDE SEQUENCE [LARGE SCALE GENOMIC DNA]</scope>
    <source>
        <strain evidence="7 8">AM18-6</strain>
    </source>
</reference>
<dbReference type="CDD" id="cd10336">
    <property type="entry name" value="SLC6sbd_Tyt1-Like"/>
    <property type="match status" value="1"/>
</dbReference>
<protein>
    <recommendedName>
        <fullName evidence="6">Transporter</fullName>
    </recommendedName>
</protein>
<dbReference type="PRINTS" id="PR00176">
    <property type="entry name" value="NANEUSMPORT"/>
</dbReference>
<name>A0A396BSS9_BACFG</name>
<keyword evidence="3 6" id="KW-0812">Transmembrane</keyword>
<accession>A0A396BSS9</accession>
<dbReference type="Proteomes" id="UP000266644">
    <property type="component" value="Unassembled WGS sequence"/>
</dbReference>
<organism evidence="7 8">
    <name type="scientific">Bacteroides fragilis</name>
    <dbReference type="NCBI Taxonomy" id="817"/>
    <lineage>
        <taxon>Bacteria</taxon>
        <taxon>Pseudomonadati</taxon>
        <taxon>Bacteroidota</taxon>
        <taxon>Bacteroidia</taxon>
        <taxon>Bacteroidales</taxon>
        <taxon>Bacteroidaceae</taxon>
        <taxon>Bacteroides</taxon>
    </lineage>
</organism>
<keyword evidence="2 6" id="KW-0813">Transport</keyword>
<comment type="caution">
    <text evidence="7">The sequence shown here is derived from an EMBL/GenBank/DDBJ whole genome shotgun (WGS) entry which is preliminary data.</text>
</comment>
<dbReference type="GO" id="GO:0016020">
    <property type="term" value="C:membrane"/>
    <property type="evidence" value="ECO:0007669"/>
    <property type="project" value="UniProtKB-SubCell"/>
</dbReference>
<dbReference type="Pfam" id="PF00209">
    <property type="entry name" value="SNF"/>
    <property type="match status" value="2"/>
</dbReference>
<evidence type="ECO:0000256" key="5">
    <source>
        <dbReference type="ARBA" id="ARBA00023136"/>
    </source>
</evidence>
<dbReference type="PANTHER" id="PTHR42948:SF1">
    <property type="entry name" value="TRANSPORTER"/>
    <property type="match status" value="1"/>
</dbReference>